<dbReference type="Proteomes" id="UP000614058">
    <property type="component" value="Unassembled WGS sequence"/>
</dbReference>
<keyword evidence="2" id="KW-1185">Reference proteome</keyword>
<organism evidence="1 2">
    <name type="scientific">Kingella bonacorsii</name>
    <dbReference type="NCBI Taxonomy" id="2796361"/>
    <lineage>
        <taxon>Bacteria</taxon>
        <taxon>Pseudomonadati</taxon>
        <taxon>Pseudomonadota</taxon>
        <taxon>Betaproteobacteria</taxon>
        <taxon>Neisseriales</taxon>
        <taxon>Neisseriaceae</taxon>
        <taxon>Kingella</taxon>
    </lineage>
</organism>
<gene>
    <name evidence="1" type="ORF">JDW22_03230</name>
</gene>
<dbReference type="EMBL" id="JAEHNZ010000001">
    <property type="protein sequence ID" value="MBK0395629.1"/>
    <property type="molecule type" value="Genomic_DNA"/>
</dbReference>
<evidence type="ECO:0000313" key="1">
    <source>
        <dbReference type="EMBL" id="MBK0395629.1"/>
    </source>
</evidence>
<protein>
    <submittedName>
        <fullName evidence="1">Uncharacterized protein</fullName>
    </submittedName>
</protein>
<sequence length="51" mass="5557">MPASRKGAWTIFRLPTIAPAFSRRVGNSFARRSQGKYFQAASNAGENIEAA</sequence>
<comment type="caution">
    <text evidence="1">The sequence shown here is derived from an EMBL/GenBank/DDBJ whole genome shotgun (WGS) entry which is preliminary data.</text>
</comment>
<name>A0ABS1BQS6_9NEIS</name>
<evidence type="ECO:0000313" key="2">
    <source>
        <dbReference type="Proteomes" id="UP000614058"/>
    </source>
</evidence>
<accession>A0ABS1BQS6</accession>
<dbReference type="RefSeq" id="WP_200521685.1">
    <property type="nucleotide sequence ID" value="NZ_JAEHNZ010000001.1"/>
</dbReference>
<reference evidence="1 2" key="1">
    <citation type="journal article" date="2021" name="Pathogens">
        <title>Isolation and Characterization of Kingella bonacorsii sp. nov., A Novel Kingella Species Detected in a Stable Periodontitis Subject.</title>
        <authorList>
            <person name="Antezack A."/>
            <person name="Boxberger M."/>
            <person name="Rolland C."/>
            <person name="Monnet-Corti V."/>
            <person name="La Scola B."/>
        </authorList>
    </citation>
    <scope>NUCLEOTIDE SEQUENCE [LARGE SCALE GENOMIC DNA]</scope>
    <source>
        <strain evidence="1 2">Marseille-Q4569</strain>
    </source>
</reference>
<proteinExistence type="predicted"/>